<dbReference type="RefSeq" id="XP_065668239.1">
    <property type="nucleotide sequence ID" value="XM_065812167.1"/>
</dbReference>
<protein>
    <submittedName>
        <fullName evidence="2 3">Uncharacterized protein LOC136088449 isoform X2</fullName>
    </submittedName>
</protein>
<dbReference type="Proteomes" id="UP001652625">
    <property type="component" value="Chromosome 12"/>
</dbReference>
<reference evidence="2 3" key="1">
    <citation type="submission" date="2025-05" db="UniProtKB">
        <authorList>
            <consortium name="RefSeq"/>
        </authorList>
    </citation>
    <scope>IDENTIFICATION</scope>
</reference>
<gene>
    <name evidence="2 3" type="primary">LOC136088449</name>
</gene>
<accession>A0ABM4D1X4</accession>
<dbReference type="RefSeq" id="XP_065668240.1">
    <property type="nucleotide sequence ID" value="XM_065812168.1"/>
</dbReference>
<sequence>MKKMIRFFQTKNIKLPSLFIQRKVLKYWSGNNLIVEDIELLFELKNKKGAFELKDTPTAYINDLPSHIIKVLDELERDKSLRVFIFGDDVFLCAIYGITGATGRHCCLFCEITSSEMQLKTNARTQPILMRTLETLKSD</sequence>
<evidence type="ECO:0000313" key="2">
    <source>
        <dbReference type="RefSeq" id="XP_065668239.1"/>
    </source>
</evidence>
<organism evidence="1 3">
    <name type="scientific">Hydra vulgaris</name>
    <name type="common">Hydra</name>
    <name type="synonym">Hydra attenuata</name>
    <dbReference type="NCBI Taxonomy" id="6087"/>
    <lineage>
        <taxon>Eukaryota</taxon>
        <taxon>Metazoa</taxon>
        <taxon>Cnidaria</taxon>
        <taxon>Hydrozoa</taxon>
        <taxon>Hydroidolina</taxon>
        <taxon>Anthoathecata</taxon>
        <taxon>Aplanulata</taxon>
        <taxon>Hydridae</taxon>
        <taxon>Hydra</taxon>
    </lineage>
</organism>
<dbReference type="GeneID" id="136088449"/>
<keyword evidence="1" id="KW-1185">Reference proteome</keyword>
<evidence type="ECO:0000313" key="3">
    <source>
        <dbReference type="RefSeq" id="XP_065668240.1"/>
    </source>
</evidence>
<dbReference type="PANTHER" id="PTHR31424:SF3">
    <property type="entry name" value="RING-TYPE DOMAIN-CONTAINING PROTEIN"/>
    <property type="match status" value="1"/>
</dbReference>
<proteinExistence type="predicted"/>
<name>A0ABM4D1X4_HYDVU</name>
<dbReference type="PANTHER" id="PTHR31424">
    <property type="entry name" value="PROTEIN CBG23806"/>
    <property type="match status" value="1"/>
</dbReference>
<evidence type="ECO:0000313" key="1">
    <source>
        <dbReference type="Proteomes" id="UP001652625"/>
    </source>
</evidence>